<evidence type="ECO:0000313" key="4">
    <source>
        <dbReference type="Proteomes" id="UP001596074"/>
    </source>
</evidence>
<evidence type="ECO:0000259" key="2">
    <source>
        <dbReference type="Pfam" id="PF09084"/>
    </source>
</evidence>
<dbReference type="InterPro" id="IPR015168">
    <property type="entry name" value="SsuA/THI5"/>
</dbReference>
<gene>
    <name evidence="3" type="ORF">ACFPZN_07940</name>
</gene>
<evidence type="ECO:0000313" key="3">
    <source>
        <dbReference type="EMBL" id="MFC5745533.1"/>
    </source>
</evidence>
<feature type="domain" description="SsuA/THI5-like" evidence="2">
    <location>
        <begin position="154"/>
        <end position="276"/>
    </location>
</feature>
<keyword evidence="4" id="KW-1185">Reference proteome</keyword>
<dbReference type="RefSeq" id="WP_378281156.1">
    <property type="nucleotide sequence ID" value="NZ_JBHSON010000008.1"/>
</dbReference>
<feature type="chain" id="PRO_5047540298" evidence="1">
    <location>
        <begin position="46"/>
        <end position="373"/>
    </location>
</feature>
<dbReference type="EMBL" id="JBHSON010000008">
    <property type="protein sequence ID" value="MFC5745533.1"/>
    <property type="molecule type" value="Genomic_DNA"/>
</dbReference>
<sequence length="373" mass="39426">MPTTLSTGVPARLLPARSRGPRARRSRLAACAAAAVLLLGPLASACGGSATAGGSGSGGGPVLKLKDPGNEGVLAYAKREGILEKRLEAVGAKVQWGGTYASFTATIDAVRSRSVNVLEGAVSPALGYLSNSRDIKIFAFTDPVTHASAPREDGLVVPPDSPLKNIRDLVGKKVAVNKGGRGEYLLLLALEQAGIPVDKVQRVYLNPDQGASAFATGKVDAWWAIVRAYPEVVAKGARVLVNGRSLPDKDLNIWAARTELLEQHPKVVQTFLDVLRELGEQEKREPEKFQNVFLKKGPTAVTGARLAEDIEKARHGNVPRYAGSADGPYVKAVGDLFRKYGVISTEVRPDQVIFDLRAVPARSPASGSPGTAS</sequence>
<name>A0ABW0ZT63_9ACTN</name>
<feature type="signal peptide" evidence="1">
    <location>
        <begin position="1"/>
        <end position="45"/>
    </location>
</feature>
<reference evidence="4" key="1">
    <citation type="journal article" date="2019" name="Int. J. Syst. Evol. Microbiol.">
        <title>The Global Catalogue of Microorganisms (GCM) 10K type strain sequencing project: providing services to taxonomists for standard genome sequencing and annotation.</title>
        <authorList>
            <consortium name="The Broad Institute Genomics Platform"/>
            <consortium name="The Broad Institute Genome Sequencing Center for Infectious Disease"/>
            <person name="Wu L."/>
            <person name="Ma J."/>
        </authorList>
    </citation>
    <scope>NUCLEOTIDE SEQUENCE [LARGE SCALE GENOMIC DNA]</scope>
    <source>
        <strain evidence="4">KCTC 42087</strain>
    </source>
</reference>
<dbReference type="SUPFAM" id="SSF53850">
    <property type="entry name" value="Periplasmic binding protein-like II"/>
    <property type="match status" value="1"/>
</dbReference>
<protein>
    <submittedName>
        <fullName evidence="3">NrtA/SsuA/CpmA family ABC transporter substrate-binding protein</fullName>
    </submittedName>
</protein>
<dbReference type="Proteomes" id="UP001596074">
    <property type="component" value="Unassembled WGS sequence"/>
</dbReference>
<dbReference type="PANTHER" id="PTHR30024:SF42">
    <property type="entry name" value="ALIPHATIC SULFONATES-BINDING PROTEIN-RELATED"/>
    <property type="match status" value="1"/>
</dbReference>
<keyword evidence="1" id="KW-0732">Signal</keyword>
<comment type="caution">
    <text evidence="3">The sequence shown here is derived from an EMBL/GenBank/DDBJ whole genome shotgun (WGS) entry which is preliminary data.</text>
</comment>
<dbReference type="CDD" id="cd01008">
    <property type="entry name" value="PBP2_NrtA_SsuA_CpmA_like"/>
    <property type="match status" value="1"/>
</dbReference>
<evidence type="ECO:0000256" key="1">
    <source>
        <dbReference type="SAM" id="SignalP"/>
    </source>
</evidence>
<dbReference type="Gene3D" id="3.40.190.10">
    <property type="entry name" value="Periplasmic binding protein-like II"/>
    <property type="match status" value="2"/>
</dbReference>
<accession>A0ABW0ZT63</accession>
<organism evidence="3 4">
    <name type="scientific">Actinomadura rugatobispora</name>
    <dbReference type="NCBI Taxonomy" id="1994"/>
    <lineage>
        <taxon>Bacteria</taxon>
        <taxon>Bacillati</taxon>
        <taxon>Actinomycetota</taxon>
        <taxon>Actinomycetes</taxon>
        <taxon>Streptosporangiales</taxon>
        <taxon>Thermomonosporaceae</taxon>
        <taxon>Actinomadura</taxon>
    </lineage>
</organism>
<dbReference type="Pfam" id="PF09084">
    <property type="entry name" value="NMT1"/>
    <property type="match status" value="1"/>
</dbReference>
<proteinExistence type="predicted"/>
<dbReference type="PANTHER" id="PTHR30024">
    <property type="entry name" value="ALIPHATIC SULFONATES-BINDING PROTEIN-RELATED"/>
    <property type="match status" value="1"/>
</dbReference>